<feature type="compositionally biased region" description="Pro residues" evidence="1">
    <location>
        <begin position="224"/>
        <end position="243"/>
    </location>
</feature>
<sequence length="252" mass="26647">MLLAVGLLLAVGVWCFLFLPPRRGLWTRTWIAAPVLTAYAVGALAATDRLDAVVGPVTPAEVGLGLGVGGAWLVATHVGHAVLCRLFPSFLAQVNDLYAIRDRSRLWSTVGAVVAMGVAEEVFFRGFVQDRVGLVAAVAAYTAVQAVERKWALALAALLGGTVWGLLFWWSGGLVAPVVAHVLWTGMLTFVWPLKGCDADDPTEEARAGTRDGPAAELARRVRPPAPGTAPGHEPPLPHPTPDPATLGEETR</sequence>
<keyword evidence="2" id="KW-0812">Transmembrane</keyword>
<dbReference type="EMBL" id="CP116942">
    <property type="protein sequence ID" value="WCO65443.1"/>
    <property type="molecule type" value="Genomic_DNA"/>
</dbReference>
<feature type="transmembrane region" description="Helical" evidence="2">
    <location>
        <begin position="151"/>
        <end position="170"/>
    </location>
</feature>
<dbReference type="Pfam" id="PF02517">
    <property type="entry name" value="Rce1-like"/>
    <property type="match status" value="1"/>
</dbReference>
<dbReference type="GO" id="GO:0004175">
    <property type="term" value="F:endopeptidase activity"/>
    <property type="evidence" value="ECO:0007669"/>
    <property type="project" value="UniProtKB-ARBA"/>
</dbReference>
<dbReference type="InterPro" id="IPR003675">
    <property type="entry name" value="Rce1/LyrA-like_dom"/>
</dbReference>
<feature type="region of interest" description="Disordered" evidence="1">
    <location>
        <begin position="201"/>
        <end position="252"/>
    </location>
</feature>
<evidence type="ECO:0000313" key="4">
    <source>
        <dbReference type="EMBL" id="WCO65443.1"/>
    </source>
</evidence>
<keyword evidence="2" id="KW-1133">Transmembrane helix</keyword>
<protein>
    <submittedName>
        <fullName evidence="4">Type II CAAX endopeptidase family protein</fullName>
    </submittedName>
</protein>
<name>A0AAE9Y6V7_9ACTN</name>
<evidence type="ECO:0000256" key="2">
    <source>
        <dbReference type="SAM" id="Phobius"/>
    </source>
</evidence>
<evidence type="ECO:0000259" key="3">
    <source>
        <dbReference type="Pfam" id="PF02517"/>
    </source>
</evidence>
<evidence type="ECO:0000256" key="1">
    <source>
        <dbReference type="SAM" id="MobiDB-lite"/>
    </source>
</evidence>
<proteinExistence type="predicted"/>
<feature type="domain" description="CAAX prenyl protease 2/Lysostaphin resistance protein A-like" evidence="3">
    <location>
        <begin position="105"/>
        <end position="186"/>
    </location>
</feature>
<dbReference type="RefSeq" id="WP_272734968.1">
    <property type="nucleotide sequence ID" value="NZ_CP116942.1"/>
</dbReference>
<dbReference type="AlphaFoldDB" id="A0AAE9Y6V7"/>
<keyword evidence="5" id="KW-1185">Reference proteome</keyword>
<keyword evidence="2" id="KW-0472">Membrane</keyword>
<feature type="transmembrane region" description="Helical" evidence="2">
    <location>
        <begin position="25"/>
        <end position="46"/>
    </location>
</feature>
<dbReference type="GO" id="GO:0080120">
    <property type="term" value="P:CAAX-box protein maturation"/>
    <property type="evidence" value="ECO:0007669"/>
    <property type="project" value="UniProtKB-ARBA"/>
</dbReference>
<organism evidence="4 5">
    <name type="scientific">Iamia majanohamensis</name>
    <dbReference type="NCBI Taxonomy" id="467976"/>
    <lineage>
        <taxon>Bacteria</taxon>
        <taxon>Bacillati</taxon>
        <taxon>Actinomycetota</taxon>
        <taxon>Acidimicrobiia</taxon>
        <taxon>Acidimicrobiales</taxon>
        <taxon>Iamiaceae</taxon>
        <taxon>Iamia</taxon>
    </lineage>
</organism>
<dbReference type="Proteomes" id="UP001216390">
    <property type="component" value="Chromosome"/>
</dbReference>
<gene>
    <name evidence="4" type="ORF">PO878_13150</name>
</gene>
<feature type="transmembrane region" description="Helical" evidence="2">
    <location>
        <begin position="176"/>
        <end position="194"/>
    </location>
</feature>
<reference evidence="4" key="1">
    <citation type="submission" date="2023-01" db="EMBL/GenBank/DDBJ databases">
        <title>The diversity of Class Acidimicrobiia in South China Sea sediment environments and the proposal of Iamia marina sp. nov., a novel species of the genus Iamia.</title>
        <authorList>
            <person name="He Y."/>
            <person name="Tian X."/>
        </authorList>
    </citation>
    <scope>NUCLEOTIDE SEQUENCE</scope>
    <source>
        <strain evidence="4">DSM 19957</strain>
    </source>
</reference>
<evidence type="ECO:0000313" key="5">
    <source>
        <dbReference type="Proteomes" id="UP001216390"/>
    </source>
</evidence>
<dbReference type="KEGG" id="ima:PO878_13150"/>
<accession>A0AAE9Y6V7</accession>